<sequence length="444" mass="49242">VATESPTGKAQLFVEALLAVHDLYADILRESLEDDPGFSKALDRACKEYINTNAVCVSDETNAARLLATHCDTLLKKGNAGARAAPAGAEGASSEDNLEHQLAQAVCVFRYLKDQDMFQAAYWRFFARRLINEQSVSSHGEETMISKLKEVIGVDFKTKLACMFSDIAVSRDMTEQFRDPGRAAAPPPFDMGVKVLNTGSWPFEAPTTKLNLPPELSRVVDQFTQFYQNKHSGRRLNWLWKYSKADLKIFFPGATGAAAKTGYVFTVSTYQLAILLLFNADSGPGTGYGTEQGPALTLAQIMAATEMDQEQVDAEMDVFCKARVLESSTGKVDAAARFALNGGFKSKKLRINLAGLRRPDQKREAGEIKRAVDTDRLVNIQAAIVRIMKARKRLTHRELVETTIAHIKLFQPQISHIKQAIDKLIDAEYLARDESSRDTYNYLA</sequence>
<accession>A0ACC1LBC8</accession>
<reference evidence="1" key="1">
    <citation type="submission" date="2022-07" db="EMBL/GenBank/DDBJ databases">
        <title>Phylogenomic reconstructions and comparative analyses of Kickxellomycotina fungi.</title>
        <authorList>
            <person name="Reynolds N.K."/>
            <person name="Stajich J.E."/>
            <person name="Barry K."/>
            <person name="Grigoriev I.V."/>
            <person name="Crous P."/>
            <person name="Smith M.E."/>
        </authorList>
    </citation>
    <scope>NUCLEOTIDE SEQUENCE</scope>
    <source>
        <strain evidence="1">BCRC 34780</strain>
    </source>
</reference>
<proteinExistence type="predicted"/>
<protein>
    <submittedName>
        <fullName evidence="1">Ubiquitin ligase (Cullin) of SCF</fullName>
    </submittedName>
</protein>
<keyword evidence="2" id="KW-1185">Reference proteome</keyword>
<dbReference type="Proteomes" id="UP001140087">
    <property type="component" value="Unassembled WGS sequence"/>
</dbReference>
<evidence type="ECO:0000313" key="1">
    <source>
        <dbReference type="EMBL" id="KAJ2804641.1"/>
    </source>
</evidence>
<evidence type="ECO:0000313" key="2">
    <source>
        <dbReference type="Proteomes" id="UP001140087"/>
    </source>
</evidence>
<dbReference type="EMBL" id="JANBUN010000333">
    <property type="protein sequence ID" value="KAJ2804641.1"/>
    <property type="molecule type" value="Genomic_DNA"/>
</dbReference>
<feature type="non-terminal residue" evidence="1">
    <location>
        <position position="1"/>
    </location>
</feature>
<organism evidence="1 2">
    <name type="scientific">Coemansia helicoidea</name>
    <dbReference type="NCBI Taxonomy" id="1286919"/>
    <lineage>
        <taxon>Eukaryota</taxon>
        <taxon>Fungi</taxon>
        <taxon>Fungi incertae sedis</taxon>
        <taxon>Zoopagomycota</taxon>
        <taxon>Kickxellomycotina</taxon>
        <taxon>Kickxellomycetes</taxon>
        <taxon>Kickxellales</taxon>
        <taxon>Kickxellaceae</taxon>
        <taxon>Coemansia</taxon>
    </lineage>
</organism>
<comment type="caution">
    <text evidence="1">The sequence shown here is derived from an EMBL/GenBank/DDBJ whole genome shotgun (WGS) entry which is preliminary data.</text>
</comment>
<name>A0ACC1LBC8_9FUNG</name>
<gene>
    <name evidence="1" type="primary">CDC53_1</name>
    <name evidence="1" type="ORF">H4R21_001561</name>
</gene>
<keyword evidence="1" id="KW-0436">Ligase</keyword>